<organism evidence="1 2">
    <name type="scientific">Chryseobacterium gambrini</name>
    <dbReference type="NCBI Taxonomy" id="373672"/>
    <lineage>
        <taxon>Bacteria</taxon>
        <taxon>Pseudomonadati</taxon>
        <taxon>Bacteroidota</taxon>
        <taxon>Flavobacteriia</taxon>
        <taxon>Flavobacteriales</taxon>
        <taxon>Weeksellaceae</taxon>
        <taxon>Chryseobacterium group</taxon>
        <taxon>Chryseobacterium</taxon>
    </lineage>
</organism>
<proteinExistence type="predicted"/>
<accession>A0A1N7QBY7</accession>
<dbReference type="SUPFAM" id="SSF55961">
    <property type="entry name" value="Bet v1-like"/>
    <property type="match status" value="1"/>
</dbReference>
<dbReference type="CDD" id="cd07820">
    <property type="entry name" value="SRPBCC_3"/>
    <property type="match status" value="1"/>
</dbReference>
<reference evidence="1 2" key="1">
    <citation type="submission" date="2017-01" db="EMBL/GenBank/DDBJ databases">
        <authorList>
            <person name="Mah S.A."/>
            <person name="Swanson W.J."/>
            <person name="Moy G.W."/>
            <person name="Vacquier V.D."/>
        </authorList>
    </citation>
    <scope>NUCLEOTIDE SEQUENCE [LARGE SCALE GENOMIC DNA]</scope>
    <source>
        <strain evidence="1 2">DSM 18014</strain>
    </source>
</reference>
<evidence type="ECO:0000313" key="1">
    <source>
        <dbReference type="EMBL" id="SIT20361.1"/>
    </source>
</evidence>
<dbReference type="Proteomes" id="UP000185781">
    <property type="component" value="Unassembled WGS sequence"/>
</dbReference>
<dbReference type="OrthoDB" id="9793552at2"/>
<protein>
    <submittedName>
        <fullName evidence="1">Ligand-binding SRPBCC domain-containing protein</fullName>
    </submittedName>
</protein>
<dbReference type="Gene3D" id="3.30.530.20">
    <property type="match status" value="1"/>
</dbReference>
<name>A0A1N7QBY7_9FLAO</name>
<gene>
    <name evidence="1" type="ORF">SAMN05421785_110101</name>
</gene>
<dbReference type="STRING" id="373672.SAMN05421785_110101"/>
<dbReference type="AlphaFoldDB" id="A0A1N7QBY7"/>
<evidence type="ECO:0000313" key="2">
    <source>
        <dbReference type="Proteomes" id="UP000185781"/>
    </source>
</evidence>
<dbReference type="EMBL" id="FTOV01000010">
    <property type="protein sequence ID" value="SIT20361.1"/>
    <property type="molecule type" value="Genomic_DNA"/>
</dbReference>
<sequence>MRHRLYREQQLNCDIETAWKFFSSANNLSKITPKEMNFVVRTKMENDEIYEGMNIDYYVSPLFGIKMKWRTKIIQVDYQKSFTDFQEQGPYKLWHHHHEFIPNENGIFMKDTVDYELPLGFLGEIAHSILVKKKVEDIFTYRYRILEDMFNKNTTK</sequence>
<dbReference type="InterPro" id="IPR023393">
    <property type="entry name" value="START-like_dom_sf"/>
</dbReference>
<dbReference type="RefSeq" id="WP_076394895.1">
    <property type="nucleotide sequence ID" value="NZ_FTOV01000010.1"/>
</dbReference>